<evidence type="ECO:0000256" key="5">
    <source>
        <dbReference type="ARBA" id="ARBA00012212"/>
    </source>
</evidence>
<feature type="domain" description="Mur ligase C-terminal" evidence="19">
    <location>
        <begin position="312"/>
        <end position="424"/>
    </location>
</feature>
<name>A0A060M4B4_9BACI</name>
<dbReference type="OrthoDB" id="9809796at2"/>
<evidence type="ECO:0000256" key="2">
    <source>
        <dbReference type="ARBA" id="ARBA00004496"/>
    </source>
</evidence>
<keyword evidence="13 17" id="KW-0961">Cell wall biogenesis/degradation</keyword>
<dbReference type="RefSeq" id="WP_038480963.1">
    <property type="nucleotide sequence ID" value="NZ_CP003923.1"/>
</dbReference>
<dbReference type="Gene3D" id="3.40.50.720">
    <property type="entry name" value="NAD(P)-binding Rossmann-like Domain"/>
    <property type="match status" value="1"/>
</dbReference>
<dbReference type="EC" id="6.3.2.9" evidence="5 17"/>
<evidence type="ECO:0000256" key="9">
    <source>
        <dbReference type="ARBA" id="ARBA00022741"/>
    </source>
</evidence>
<reference evidence="21 22" key="1">
    <citation type="journal article" date="2014" name="Gene">
        <title>A comparative genomic analysis of the alkalitolerant soil bacterium Bacillus lehensis G1.</title>
        <authorList>
            <person name="Noor Y.M."/>
            <person name="Samsulrizal N.H."/>
            <person name="Jema'on N.A."/>
            <person name="Low K.O."/>
            <person name="Ramli A.N."/>
            <person name="Alias N.I."/>
            <person name="Damis S.I."/>
            <person name="Fuzi S.F."/>
            <person name="Isa M.N."/>
            <person name="Murad A.M."/>
            <person name="Raih M.F."/>
            <person name="Bakar F.D."/>
            <person name="Najimudin N."/>
            <person name="Mahadi N.M."/>
            <person name="Illias R.M."/>
        </authorList>
    </citation>
    <scope>NUCLEOTIDE SEQUENCE [LARGE SCALE GENOMIC DNA]</scope>
    <source>
        <strain evidence="21 22">G1</strain>
    </source>
</reference>
<keyword evidence="10 17" id="KW-0067">ATP-binding</keyword>
<evidence type="ECO:0000256" key="14">
    <source>
        <dbReference type="ARBA" id="ARBA00030398"/>
    </source>
</evidence>
<accession>A0A060M4B4</accession>
<keyword evidence="22" id="KW-1185">Reference proteome</keyword>
<comment type="function">
    <text evidence="1 17 18">Cell wall formation. Catalyzes the addition of glutamate to the nucleotide precursor UDP-N-acetylmuramoyl-L-alanine (UMA).</text>
</comment>
<evidence type="ECO:0000256" key="10">
    <source>
        <dbReference type="ARBA" id="ARBA00022840"/>
    </source>
</evidence>
<dbReference type="Gene3D" id="3.90.190.20">
    <property type="entry name" value="Mur ligase, C-terminal domain"/>
    <property type="match status" value="1"/>
</dbReference>
<keyword evidence="7 17" id="KW-0963">Cytoplasm</keyword>
<dbReference type="GO" id="GO:0009252">
    <property type="term" value="P:peptidoglycan biosynthetic process"/>
    <property type="evidence" value="ECO:0007669"/>
    <property type="project" value="UniProtKB-UniRule"/>
</dbReference>
<feature type="domain" description="Mur ligase central" evidence="20">
    <location>
        <begin position="116"/>
        <end position="290"/>
    </location>
</feature>
<keyword evidence="9 17" id="KW-0547">Nucleotide-binding</keyword>
<dbReference type="STRING" id="1246626.BleG1_2341"/>
<dbReference type="PANTHER" id="PTHR43692">
    <property type="entry name" value="UDP-N-ACETYLMURAMOYLALANINE--D-GLUTAMATE LIGASE"/>
    <property type="match status" value="1"/>
</dbReference>
<dbReference type="InterPro" id="IPR013221">
    <property type="entry name" value="Mur_ligase_cen"/>
</dbReference>
<dbReference type="GO" id="GO:0008360">
    <property type="term" value="P:regulation of cell shape"/>
    <property type="evidence" value="ECO:0007669"/>
    <property type="project" value="UniProtKB-KW"/>
</dbReference>
<evidence type="ECO:0000256" key="3">
    <source>
        <dbReference type="ARBA" id="ARBA00004752"/>
    </source>
</evidence>
<evidence type="ECO:0000256" key="18">
    <source>
        <dbReference type="RuleBase" id="RU003664"/>
    </source>
</evidence>
<dbReference type="Proteomes" id="UP000027142">
    <property type="component" value="Chromosome"/>
</dbReference>
<dbReference type="AlphaFoldDB" id="A0A060M4B4"/>
<keyword evidence="12 17" id="KW-0573">Peptidoglycan synthesis</keyword>
<gene>
    <name evidence="17" type="primary">murD</name>
    <name evidence="21" type="ORF">BleG1_2341</name>
</gene>
<protein>
    <recommendedName>
        <fullName evidence="6 17">UDP-N-acetylmuramoylalanine--D-glutamate ligase</fullName>
        <ecNumber evidence="5 17">6.3.2.9</ecNumber>
    </recommendedName>
    <alternativeName>
        <fullName evidence="15 17">D-glutamic acid-adding enzyme</fullName>
    </alternativeName>
    <alternativeName>
        <fullName evidence="14 17">UDP-N-acetylmuramoyl-L-alanyl-D-glutamate synthetase</fullName>
    </alternativeName>
</protein>
<dbReference type="InterPro" id="IPR036615">
    <property type="entry name" value="Mur_ligase_C_dom_sf"/>
</dbReference>
<evidence type="ECO:0000256" key="4">
    <source>
        <dbReference type="ARBA" id="ARBA00010416"/>
    </source>
</evidence>
<evidence type="ECO:0000259" key="20">
    <source>
        <dbReference type="Pfam" id="PF08245"/>
    </source>
</evidence>
<comment type="similarity">
    <text evidence="4 17">Belongs to the MurCDEF family.</text>
</comment>
<evidence type="ECO:0000256" key="11">
    <source>
        <dbReference type="ARBA" id="ARBA00022960"/>
    </source>
</evidence>
<dbReference type="SUPFAM" id="SSF53244">
    <property type="entry name" value="MurD-like peptide ligases, peptide-binding domain"/>
    <property type="match status" value="1"/>
</dbReference>
<comment type="pathway">
    <text evidence="3 17 18">Cell wall biogenesis; peptidoglycan biosynthesis.</text>
</comment>
<evidence type="ECO:0000256" key="17">
    <source>
        <dbReference type="HAMAP-Rule" id="MF_00639"/>
    </source>
</evidence>
<dbReference type="Pfam" id="PF02875">
    <property type="entry name" value="Mur_ligase_C"/>
    <property type="match status" value="1"/>
</dbReference>
<dbReference type="GO" id="GO:0005737">
    <property type="term" value="C:cytoplasm"/>
    <property type="evidence" value="ECO:0007669"/>
    <property type="project" value="UniProtKB-SubCell"/>
</dbReference>
<evidence type="ECO:0000256" key="12">
    <source>
        <dbReference type="ARBA" id="ARBA00022984"/>
    </source>
</evidence>
<keyword evidence="8 17" id="KW-0436">Ligase</keyword>
<keyword evidence="17 18" id="KW-0132">Cell division</keyword>
<evidence type="ECO:0000256" key="8">
    <source>
        <dbReference type="ARBA" id="ARBA00022598"/>
    </source>
</evidence>
<evidence type="ECO:0000256" key="16">
    <source>
        <dbReference type="ARBA" id="ARBA00047632"/>
    </source>
</evidence>
<evidence type="ECO:0000313" key="21">
    <source>
        <dbReference type="EMBL" id="AIC94919.1"/>
    </source>
</evidence>
<dbReference type="Gene3D" id="3.40.1190.10">
    <property type="entry name" value="Mur-like, catalytic domain"/>
    <property type="match status" value="1"/>
</dbReference>
<evidence type="ECO:0000256" key="6">
    <source>
        <dbReference type="ARBA" id="ARBA00015655"/>
    </source>
</evidence>
<dbReference type="GO" id="GO:0051301">
    <property type="term" value="P:cell division"/>
    <property type="evidence" value="ECO:0007669"/>
    <property type="project" value="UniProtKB-KW"/>
</dbReference>
<dbReference type="InterPro" id="IPR005762">
    <property type="entry name" value="MurD"/>
</dbReference>
<evidence type="ECO:0000256" key="13">
    <source>
        <dbReference type="ARBA" id="ARBA00023316"/>
    </source>
</evidence>
<comment type="catalytic activity">
    <reaction evidence="16 17 18">
        <text>UDP-N-acetyl-alpha-D-muramoyl-L-alanine + D-glutamate + ATP = UDP-N-acetyl-alpha-D-muramoyl-L-alanyl-D-glutamate + ADP + phosphate + H(+)</text>
        <dbReference type="Rhea" id="RHEA:16429"/>
        <dbReference type="ChEBI" id="CHEBI:15378"/>
        <dbReference type="ChEBI" id="CHEBI:29986"/>
        <dbReference type="ChEBI" id="CHEBI:30616"/>
        <dbReference type="ChEBI" id="CHEBI:43474"/>
        <dbReference type="ChEBI" id="CHEBI:83898"/>
        <dbReference type="ChEBI" id="CHEBI:83900"/>
        <dbReference type="ChEBI" id="CHEBI:456216"/>
        <dbReference type="EC" id="6.3.2.9"/>
    </reaction>
</comment>
<dbReference type="NCBIfam" id="TIGR01087">
    <property type="entry name" value="murD"/>
    <property type="match status" value="1"/>
</dbReference>
<dbReference type="HAMAP" id="MF_00639">
    <property type="entry name" value="MurD"/>
    <property type="match status" value="1"/>
</dbReference>
<dbReference type="GO" id="GO:0008764">
    <property type="term" value="F:UDP-N-acetylmuramoylalanine-D-glutamate ligase activity"/>
    <property type="evidence" value="ECO:0007669"/>
    <property type="project" value="UniProtKB-UniRule"/>
</dbReference>
<keyword evidence="11 17" id="KW-0133">Cell shape</keyword>
<dbReference type="GO" id="GO:0071555">
    <property type="term" value="P:cell wall organization"/>
    <property type="evidence" value="ECO:0007669"/>
    <property type="project" value="UniProtKB-KW"/>
</dbReference>
<dbReference type="InterPro" id="IPR004101">
    <property type="entry name" value="Mur_ligase_C"/>
</dbReference>
<dbReference type="Pfam" id="PF08245">
    <property type="entry name" value="Mur_ligase_M"/>
    <property type="match status" value="1"/>
</dbReference>
<feature type="binding site" evidence="17">
    <location>
        <begin position="118"/>
        <end position="124"/>
    </location>
    <ligand>
        <name>ATP</name>
        <dbReference type="ChEBI" id="CHEBI:30616"/>
    </ligand>
</feature>
<dbReference type="PANTHER" id="PTHR43692:SF1">
    <property type="entry name" value="UDP-N-ACETYLMURAMOYLALANINE--D-GLUTAMATE LIGASE"/>
    <property type="match status" value="1"/>
</dbReference>
<dbReference type="GO" id="GO:0005524">
    <property type="term" value="F:ATP binding"/>
    <property type="evidence" value="ECO:0007669"/>
    <property type="project" value="UniProtKB-UniRule"/>
</dbReference>
<evidence type="ECO:0000259" key="19">
    <source>
        <dbReference type="Pfam" id="PF02875"/>
    </source>
</evidence>
<dbReference type="eggNOG" id="COG0771">
    <property type="taxonomic scope" value="Bacteria"/>
</dbReference>
<comment type="subcellular location">
    <subcellularLocation>
        <location evidence="2 17 18">Cytoplasm</location>
    </subcellularLocation>
</comment>
<dbReference type="HOGENOM" id="CLU_032540_0_1_9"/>
<dbReference type="SUPFAM" id="SSF53623">
    <property type="entry name" value="MurD-like peptide ligases, catalytic domain"/>
    <property type="match status" value="1"/>
</dbReference>
<evidence type="ECO:0000256" key="15">
    <source>
        <dbReference type="ARBA" id="ARBA00032324"/>
    </source>
</evidence>
<sequence>MKPFPHVNKKQVLVLGLAKSGMAAAVALHKLGAIVTVNDGKPRAQSKEVDALEEKGIEVVCGGHPLHLLDTTSLIIKNPGIPYSNLLITEAMNRNIPIWTEVELAYRIAEAEIVAITGSNGKTTTTTLVHAMLEHSERTPLIAGNIGTVATSVALEATKENVMVLELSSFQLMGTEQFKPKVAVWLNLFDAHLDYHGSKELYIEAKAKVYENMTKEDYLVYSADDPIVAKHVQQSKATLVPFSTKLELPTGAYIKDNAIYFREERICPLDEIVLPGAHNIENMLASVAAAKLAGGTNAQIKTVLTTFTGVKHRLQFVGDVHGRKVYNDSKATNILATKAALASFNQEIVLLAGGLDRGNEFDELSPSLTHVKTLVVFGETKTKLTALGNKLGINVVQAIDVQDAATKAFEHSNVKDVVLLSPACASWDQYSTFEERGDAFLATVSQLSNSQLME</sequence>
<keyword evidence="17 18" id="KW-0131">Cell cycle</keyword>
<evidence type="ECO:0000256" key="7">
    <source>
        <dbReference type="ARBA" id="ARBA00022490"/>
    </source>
</evidence>
<dbReference type="SUPFAM" id="SSF51984">
    <property type="entry name" value="MurCD N-terminal domain"/>
    <property type="match status" value="1"/>
</dbReference>
<dbReference type="Pfam" id="PF21799">
    <property type="entry name" value="MurD-like_N"/>
    <property type="match status" value="1"/>
</dbReference>
<dbReference type="EMBL" id="CP003923">
    <property type="protein sequence ID" value="AIC94919.1"/>
    <property type="molecule type" value="Genomic_DNA"/>
</dbReference>
<proteinExistence type="inferred from homology"/>
<evidence type="ECO:0000256" key="1">
    <source>
        <dbReference type="ARBA" id="ARBA00002734"/>
    </source>
</evidence>
<dbReference type="InterPro" id="IPR036565">
    <property type="entry name" value="Mur-like_cat_sf"/>
</dbReference>
<organism evidence="21 22">
    <name type="scientific">Shouchella lehensis G1</name>
    <dbReference type="NCBI Taxonomy" id="1246626"/>
    <lineage>
        <taxon>Bacteria</taxon>
        <taxon>Bacillati</taxon>
        <taxon>Bacillota</taxon>
        <taxon>Bacilli</taxon>
        <taxon>Bacillales</taxon>
        <taxon>Bacillaceae</taxon>
        <taxon>Shouchella</taxon>
    </lineage>
</organism>
<dbReference type="KEGG" id="ble:BleG1_2341"/>
<evidence type="ECO:0000313" key="22">
    <source>
        <dbReference type="Proteomes" id="UP000027142"/>
    </source>
</evidence>
<dbReference type="PATRIC" id="fig|1246626.3.peg.2341"/>
<dbReference type="UniPathway" id="UPA00219"/>